<feature type="region of interest" description="Disordered" evidence="5">
    <location>
        <begin position="248"/>
        <end position="268"/>
    </location>
</feature>
<organism evidence="7 8">
    <name type="scientific">Arachnia rubra</name>
    <dbReference type="NCBI Taxonomy" id="1547448"/>
    <lineage>
        <taxon>Bacteria</taxon>
        <taxon>Bacillati</taxon>
        <taxon>Actinomycetota</taxon>
        <taxon>Actinomycetes</taxon>
        <taxon>Propionibacteriales</taxon>
        <taxon>Propionibacteriaceae</taxon>
        <taxon>Arachnia</taxon>
    </lineage>
</organism>
<dbReference type="Proteomes" id="UP000678513">
    <property type="component" value="Chromosome"/>
</dbReference>
<gene>
    <name evidence="7" type="ORF">J5A65_03110</name>
</gene>
<evidence type="ECO:0000313" key="8">
    <source>
        <dbReference type="Proteomes" id="UP000678513"/>
    </source>
</evidence>
<dbReference type="RefSeq" id="WP_212325209.1">
    <property type="nucleotide sequence ID" value="NZ_AP024463.1"/>
</dbReference>
<evidence type="ECO:0000313" key="7">
    <source>
        <dbReference type="EMBL" id="QUC08746.1"/>
    </source>
</evidence>
<feature type="region of interest" description="Disordered" evidence="5">
    <location>
        <begin position="1"/>
        <end position="23"/>
    </location>
</feature>
<keyword evidence="8" id="KW-1185">Reference proteome</keyword>
<feature type="compositionally biased region" description="Polar residues" evidence="5">
    <location>
        <begin position="251"/>
        <end position="268"/>
    </location>
</feature>
<accession>A0ABX7Y6S0</accession>
<feature type="transmembrane region" description="Helical" evidence="6">
    <location>
        <begin position="28"/>
        <end position="49"/>
    </location>
</feature>
<dbReference type="Pfam" id="PF04228">
    <property type="entry name" value="Zn_peptidase"/>
    <property type="match status" value="1"/>
</dbReference>
<keyword evidence="2 6" id="KW-0812">Transmembrane</keyword>
<keyword evidence="3 6" id="KW-1133">Transmembrane helix</keyword>
<comment type="subcellular location">
    <subcellularLocation>
        <location evidence="1">Membrane</location>
        <topology evidence="1">Single-pass membrane protein</topology>
    </subcellularLocation>
</comment>
<name>A0ABX7Y6S0_9ACTN</name>
<dbReference type="EMBL" id="CP072384">
    <property type="protein sequence ID" value="QUC08746.1"/>
    <property type="molecule type" value="Genomic_DNA"/>
</dbReference>
<evidence type="ECO:0000256" key="1">
    <source>
        <dbReference type="ARBA" id="ARBA00004167"/>
    </source>
</evidence>
<keyword evidence="4 6" id="KW-0472">Membrane</keyword>
<evidence type="ECO:0000256" key="2">
    <source>
        <dbReference type="ARBA" id="ARBA00022692"/>
    </source>
</evidence>
<sequence>MDYRDSVDLSDSHIQRGSGGGGRGGRMALGGGVGGVVLMLLVVFVGPSLGINVSDLLGSGGSQNTQGAAGQGDSLEHCRQKDVNVNTNRECRWALYDKVVQDYWSKAKSNYSYGTMKLFSGTTSTACGVGQTEMGPFYCSGDSTVYIDDSYVGQLLKQLGASGGDAAELYIVAHEYGHHIQNLDGTMRSVRRGTGADSQQVRLELQADCYSGVVFNQIMKDSSSPIKTVSKDDLLRIADAARSVGDDHIQKQQGGFVNPESWTHGSSEQRQRWLSTGFDSGDPASCNTFDTQDL</sequence>
<protein>
    <submittedName>
        <fullName evidence="7">Neutral zinc metallopeptidase</fullName>
    </submittedName>
</protein>
<feature type="compositionally biased region" description="Basic and acidic residues" evidence="5">
    <location>
        <begin position="1"/>
        <end position="14"/>
    </location>
</feature>
<dbReference type="PANTHER" id="PTHR30168">
    <property type="entry name" value="PUTATIVE MEMBRANE PROTEIN YPFJ"/>
    <property type="match status" value="1"/>
</dbReference>
<dbReference type="InterPro" id="IPR007343">
    <property type="entry name" value="Uncharacterised_pept_Zn_put"/>
</dbReference>
<dbReference type="PANTHER" id="PTHR30168:SF0">
    <property type="entry name" value="INNER MEMBRANE PROTEIN"/>
    <property type="match status" value="1"/>
</dbReference>
<evidence type="ECO:0000256" key="5">
    <source>
        <dbReference type="SAM" id="MobiDB-lite"/>
    </source>
</evidence>
<reference evidence="7 8" key="1">
    <citation type="submission" date="2021-03" db="EMBL/GenBank/DDBJ databases">
        <title>Human Oral Microbial Genomes.</title>
        <authorList>
            <person name="Johnston C.D."/>
            <person name="Chen T."/>
            <person name="Dewhirst F.E."/>
        </authorList>
    </citation>
    <scope>NUCLEOTIDE SEQUENCE [LARGE SCALE GENOMIC DNA]</scope>
    <source>
        <strain evidence="7 8">DSMZ 100122</strain>
    </source>
</reference>
<evidence type="ECO:0000256" key="4">
    <source>
        <dbReference type="ARBA" id="ARBA00023136"/>
    </source>
</evidence>
<evidence type="ECO:0000256" key="6">
    <source>
        <dbReference type="SAM" id="Phobius"/>
    </source>
</evidence>
<evidence type="ECO:0000256" key="3">
    <source>
        <dbReference type="ARBA" id="ARBA00022989"/>
    </source>
</evidence>
<proteinExistence type="predicted"/>